<evidence type="ECO:0000256" key="1">
    <source>
        <dbReference type="SAM" id="Phobius"/>
    </source>
</evidence>
<feature type="transmembrane region" description="Helical" evidence="1">
    <location>
        <begin position="410"/>
        <end position="427"/>
    </location>
</feature>
<keyword evidence="1" id="KW-1133">Transmembrane helix</keyword>
<gene>
    <name evidence="2" type="primary">wzy</name>
</gene>
<feature type="transmembrane region" description="Helical" evidence="1">
    <location>
        <begin position="153"/>
        <end position="174"/>
    </location>
</feature>
<proteinExistence type="predicted"/>
<accession>A0A5A4LU33</accession>
<dbReference type="EMBL" id="MG602979">
    <property type="protein sequence ID" value="AXN76250.1"/>
    <property type="molecule type" value="Genomic_DNA"/>
</dbReference>
<keyword evidence="1" id="KW-0472">Membrane</keyword>
<feature type="transmembrane region" description="Helical" evidence="1">
    <location>
        <begin position="231"/>
        <end position="252"/>
    </location>
</feature>
<feature type="transmembrane region" description="Helical" evidence="1">
    <location>
        <begin position="80"/>
        <end position="102"/>
    </location>
</feature>
<feature type="transmembrane region" description="Helical" evidence="1">
    <location>
        <begin position="389"/>
        <end position="404"/>
    </location>
</feature>
<protein>
    <submittedName>
        <fullName evidence="2">Polysaccharide polymerase protein</fullName>
    </submittedName>
</protein>
<keyword evidence="1" id="KW-0812">Transmembrane</keyword>
<feature type="transmembrane region" description="Helical" evidence="1">
    <location>
        <begin position="358"/>
        <end position="377"/>
    </location>
</feature>
<feature type="transmembrane region" description="Helical" evidence="1">
    <location>
        <begin position="194"/>
        <end position="224"/>
    </location>
</feature>
<name>A0A5A4LU33_KLEPN</name>
<reference evidence="2" key="1">
    <citation type="submission" date="2018-02" db="EMBL/GenBank/DDBJ databases">
        <title>Congruence between capsular genotypic and phenotypic features of multidrug-resistant (MDR) Klebsiella pneumoniae clones: a step-forward on K-typing by Fourier Transform Infrared (FT-IR) Spectroscopy.</title>
        <authorList>
            <person name="Rodrigues C."/>
            <person name="Sousa C."/>
            <person name="Lopes J.A."/>
            <person name="Novais A."/>
            <person name="Peixe L."/>
        </authorList>
    </citation>
    <scope>NUCLEOTIDE SEQUENCE</scope>
    <source>
        <strain evidence="2">H1122</strain>
    </source>
</reference>
<organism evidence="2">
    <name type="scientific">Klebsiella pneumoniae subsp. pneumoniae</name>
    <dbReference type="NCBI Taxonomy" id="72407"/>
    <lineage>
        <taxon>Bacteria</taxon>
        <taxon>Pseudomonadati</taxon>
        <taxon>Pseudomonadota</taxon>
        <taxon>Gammaproteobacteria</taxon>
        <taxon>Enterobacterales</taxon>
        <taxon>Enterobacteriaceae</taxon>
        <taxon>Klebsiella/Raoultella group</taxon>
        <taxon>Klebsiella</taxon>
        <taxon>Klebsiella pneumoniae complex</taxon>
    </lineage>
</organism>
<dbReference type="AlphaFoldDB" id="A0A5A4LU33"/>
<sequence>MSLLITFLLVLHLLLCFFKIKSDIRSQRFGLITGYFLSIIYFIIIPLFYYVLNGELNLNDATAPATYYYLESDYDTQSNILLFLVSFLITNIIIIIFENIFANTLKIGTKKYDFETDSKLNIAWLFSFGFLIAYYFIVMKGADHWYHAKGEFFENYGTVGVIFGFLLFGSKMYFLSEFFKAIDKNHNKLKLALYALSIIAAELYVTGNRVFLFVCAYTFLFYLILNKKYKYLLWLLVISVISAFVLGCYSVFRSYLYSEGFEVALDRTIEFIATNSVIYDYVFKAIFETVNINILMSLYKSADFINLDLTHLTFLKPFIFFIPRSLLENKIESVTVIAGQMLDGREGLSLVTLLPGEAILNFGCIFFIFLPFVVVIFNRFALLISKGNVNNWALLGYGLLIMRFPFSDVFIQYIATTLLIMFGNRLSKFKFKKTYR</sequence>
<feature type="transmembrane region" description="Helical" evidence="1">
    <location>
        <begin position="32"/>
        <end position="52"/>
    </location>
</feature>
<feature type="transmembrane region" description="Helical" evidence="1">
    <location>
        <begin position="122"/>
        <end position="141"/>
    </location>
</feature>
<evidence type="ECO:0000313" key="2">
    <source>
        <dbReference type="EMBL" id="AXN76250.1"/>
    </source>
</evidence>